<protein>
    <submittedName>
        <fullName evidence="1">Uncharacterized protein</fullName>
    </submittedName>
</protein>
<dbReference type="AlphaFoldDB" id="A0A2T1KIX0"/>
<name>A0A2T1KIX0_9GAMM</name>
<comment type="caution">
    <text evidence="1">The sequence shown here is derived from an EMBL/GenBank/DDBJ whole genome shotgun (WGS) entry which is preliminary data.</text>
</comment>
<dbReference type="Proteomes" id="UP000238385">
    <property type="component" value="Unassembled WGS sequence"/>
</dbReference>
<keyword evidence="2" id="KW-1185">Reference proteome</keyword>
<proteinExistence type="predicted"/>
<sequence>MGVGFFQDCGLGIGGLGGDVFSLGKNNSLRSDIFFLAGKNITPRTADAALLFVEREQRTKRVLTKTMLFLWQSVSSSGRLRLKLNKGMVGRGLKKRGAPGMARPSPTGMYSRAFF</sequence>
<evidence type="ECO:0000313" key="1">
    <source>
        <dbReference type="EMBL" id="PSF10094.1"/>
    </source>
</evidence>
<accession>A0A2T1KIX0</accession>
<evidence type="ECO:0000313" key="2">
    <source>
        <dbReference type="Proteomes" id="UP000238385"/>
    </source>
</evidence>
<gene>
    <name evidence="1" type="ORF">C7H08_00910</name>
</gene>
<dbReference type="EMBL" id="PXNN01000003">
    <property type="protein sequence ID" value="PSF10094.1"/>
    <property type="molecule type" value="Genomic_DNA"/>
</dbReference>
<organism evidence="1 2">
    <name type="scientific">Marinobacter halophilus</name>
    <dbReference type="NCBI Taxonomy" id="1323740"/>
    <lineage>
        <taxon>Bacteria</taxon>
        <taxon>Pseudomonadati</taxon>
        <taxon>Pseudomonadota</taxon>
        <taxon>Gammaproteobacteria</taxon>
        <taxon>Pseudomonadales</taxon>
        <taxon>Marinobacteraceae</taxon>
        <taxon>Marinobacter</taxon>
    </lineage>
</organism>
<reference evidence="1 2" key="1">
    <citation type="submission" date="2018-03" db="EMBL/GenBank/DDBJ databases">
        <title>Marinobacter brunus sp. nov., a marine bacterium of Gamma-proteobacteria isolated from the surface seawater of the South China Sea.</title>
        <authorList>
            <person name="Cheng H."/>
            <person name="Wu Y.-H."/>
            <person name="Xamxidin M."/>
            <person name="Xu X.-W."/>
        </authorList>
    </citation>
    <scope>NUCLEOTIDE SEQUENCE [LARGE SCALE GENOMIC DNA]</scope>
    <source>
        <strain evidence="1 2">JCM 30472</strain>
    </source>
</reference>